<dbReference type="CDD" id="cd06850">
    <property type="entry name" value="biotinyl_domain"/>
    <property type="match status" value="1"/>
</dbReference>
<keyword evidence="4 9" id="KW-0444">Lipid biosynthesis</keyword>
<gene>
    <name evidence="11" type="ORF">CAL29_24525</name>
</gene>
<dbReference type="GO" id="GO:0009317">
    <property type="term" value="C:acetyl-CoA carboxylase complex"/>
    <property type="evidence" value="ECO:0007669"/>
    <property type="project" value="InterPro"/>
</dbReference>
<evidence type="ECO:0000256" key="9">
    <source>
        <dbReference type="RuleBase" id="RU364072"/>
    </source>
</evidence>
<dbReference type="RefSeq" id="WP_094855519.1">
    <property type="nucleotide sequence ID" value="NZ_NEVM01000005.1"/>
</dbReference>
<reference evidence="12" key="1">
    <citation type="submission" date="2017-05" db="EMBL/GenBank/DDBJ databases">
        <title>Complete and WGS of Bordetella genogroups.</title>
        <authorList>
            <person name="Spilker T."/>
            <person name="Lipuma J."/>
        </authorList>
    </citation>
    <scope>NUCLEOTIDE SEQUENCE [LARGE SCALE GENOMIC DNA]</scope>
    <source>
        <strain evidence="12">AU16122</strain>
    </source>
</reference>
<evidence type="ECO:0000256" key="8">
    <source>
        <dbReference type="ARBA" id="ARBA00023267"/>
    </source>
</evidence>
<dbReference type="Proteomes" id="UP000216020">
    <property type="component" value="Unassembled WGS sequence"/>
</dbReference>
<evidence type="ECO:0000256" key="2">
    <source>
        <dbReference type="ARBA" id="ARBA00005194"/>
    </source>
</evidence>
<keyword evidence="7 9" id="KW-0275">Fatty acid biosynthesis</keyword>
<dbReference type="InterPro" id="IPR000089">
    <property type="entry name" value="Biotin_lipoyl"/>
</dbReference>
<accession>A0A261S190</accession>
<evidence type="ECO:0000256" key="1">
    <source>
        <dbReference type="ARBA" id="ARBA00003761"/>
    </source>
</evidence>
<sequence length="153" mass="15601">MNTETLERLVRVLESTSLVEIQYSSNGESFRLVKSAGSSHAETPASVPQPAQAVGALPAAANSPRAGNALATIVSGMAGIFHVAPAPGAPPFVNVGDVIEEGQQVGIIEAMKTLNAVEADRAGRVAAIRVENGQAVDSGTVLLEIETIGASDV</sequence>
<evidence type="ECO:0000259" key="10">
    <source>
        <dbReference type="PROSITE" id="PS50968"/>
    </source>
</evidence>
<dbReference type="InterPro" id="IPR001882">
    <property type="entry name" value="Biotin_BS"/>
</dbReference>
<evidence type="ECO:0000256" key="6">
    <source>
        <dbReference type="ARBA" id="ARBA00023098"/>
    </source>
</evidence>
<dbReference type="PROSITE" id="PS00188">
    <property type="entry name" value="BIOTIN"/>
    <property type="match status" value="1"/>
</dbReference>
<dbReference type="SUPFAM" id="SSF51230">
    <property type="entry name" value="Single hybrid motif"/>
    <property type="match status" value="1"/>
</dbReference>
<name>A0A261S190_9BORD</name>
<dbReference type="InterPro" id="IPR050709">
    <property type="entry name" value="Biotin_Carboxyl_Carrier/Decarb"/>
</dbReference>
<evidence type="ECO:0000256" key="3">
    <source>
        <dbReference type="ARBA" id="ARBA00017562"/>
    </source>
</evidence>
<evidence type="ECO:0000256" key="4">
    <source>
        <dbReference type="ARBA" id="ARBA00022516"/>
    </source>
</evidence>
<keyword evidence="12" id="KW-1185">Reference proteome</keyword>
<organism evidence="11 12">
    <name type="scientific">Bordetella genomosp. 10</name>
    <dbReference type="NCBI Taxonomy" id="1416804"/>
    <lineage>
        <taxon>Bacteria</taxon>
        <taxon>Pseudomonadati</taxon>
        <taxon>Pseudomonadota</taxon>
        <taxon>Betaproteobacteria</taxon>
        <taxon>Burkholderiales</taxon>
        <taxon>Alcaligenaceae</taxon>
        <taxon>Bordetella</taxon>
    </lineage>
</organism>
<keyword evidence="6 9" id="KW-0443">Lipid metabolism</keyword>
<dbReference type="PANTHER" id="PTHR45266">
    <property type="entry name" value="OXALOACETATE DECARBOXYLASE ALPHA CHAIN"/>
    <property type="match status" value="1"/>
</dbReference>
<dbReference type="AlphaFoldDB" id="A0A261S190"/>
<dbReference type="InterPro" id="IPR011053">
    <property type="entry name" value="Single_hybrid_motif"/>
</dbReference>
<dbReference type="PRINTS" id="PR01071">
    <property type="entry name" value="ACOABIOTINCC"/>
</dbReference>
<dbReference type="PANTHER" id="PTHR45266:SF3">
    <property type="entry name" value="OXALOACETATE DECARBOXYLASE ALPHA CHAIN"/>
    <property type="match status" value="1"/>
</dbReference>
<dbReference type="Gene3D" id="2.40.50.100">
    <property type="match status" value="1"/>
</dbReference>
<keyword evidence="8 9" id="KW-0092">Biotin</keyword>
<protein>
    <recommendedName>
        <fullName evidence="3 9">Biotin carboxyl carrier protein of acetyl-CoA carboxylase</fullName>
    </recommendedName>
</protein>
<evidence type="ECO:0000256" key="7">
    <source>
        <dbReference type="ARBA" id="ARBA00023160"/>
    </source>
</evidence>
<dbReference type="PROSITE" id="PS50968">
    <property type="entry name" value="BIOTINYL_LIPOYL"/>
    <property type="match status" value="1"/>
</dbReference>
<feature type="domain" description="Lipoyl-binding" evidence="10">
    <location>
        <begin position="70"/>
        <end position="146"/>
    </location>
</feature>
<comment type="caution">
    <text evidence="11">The sequence shown here is derived from an EMBL/GenBank/DDBJ whole genome shotgun (WGS) entry which is preliminary data.</text>
</comment>
<comment type="function">
    <text evidence="1 9">This protein is a component of the acetyl coenzyme A carboxylase complex; first, biotin carboxylase catalyzes the carboxylation of the carrier protein and then the transcarboxylase transfers the carboxyl group to form malonyl-CoA.</text>
</comment>
<keyword evidence="5 9" id="KW-0276">Fatty acid metabolism</keyword>
<dbReference type="EMBL" id="NEVM01000005">
    <property type="protein sequence ID" value="OZI31104.1"/>
    <property type="molecule type" value="Genomic_DNA"/>
</dbReference>
<evidence type="ECO:0000313" key="12">
    <source>
        <dbReference type="Proteomes" id="UP000216020"/>
    </source>
</evidence>
<dbReference type="OrthoDB" id="9811735at2"/>
<dbReference type="GO" id="GO:0003989">
    <property type="term" value="F:acetyl-CoA carboxylase activity"/>
    <property type="evidence" value="ECO:0007669"/>
    <property type="project" value="InterPro"/>
</dbReference>
<dbReference type="GO" id="GO:0006633">
    <property type="term" value="P:fatty acid biosynthetic process"/>
    <property type="evidence" value="ECO:0007669"/>
    <property type="project" value="UniProtKB-UniPathway"/>
</dbReference>
<comment type="pathway">
    <text evidence="2 9">Lipid metabolism; fatty acid biosynthesis.</text>
</comment>
<evidence type="ECO:0000313" key="11">
    <source>
        <dbReference type="EMBL" id="OZI31104.1"/>
    </source>
</evidence>
<dbReference type="UniPathway" id="UPA00094"/>
<dbReference type="InterPro" id="IPR001249">
    <property type="entry name" value="AcCoA_biotinCC"/>
</dbReference>
<dbReference type="Pfam" id="PF00364">
    <property type="entry name" value="Biotin_lipoyl"/>
    <property type="match status" value="1"/>
</dbReference>
<proteinExistence type="predicted"/>
<evidence type="ECO:0000256" key="5">
    <source>
        <dbReference type="ARBA" id="ARBA00022832"/>
    </source>
</evidence>